<dbReference type="PROSITE" id="PS00217">
    <property type="entry name" value="SUGAR_TRANSPORT_2"/>
    <property type="match status" value="1"/>
</dbReference>
<feature type="transmembrane region" description="Helical" evidence="9">
    <location>
        <begin position="409"/>
        <end position="428"/>
    </location>
</feature>
<dbReference type="Gene3D" id="1.20.1250.20">
    <property type="entry name" value="MFS general substrate transporter like domains"/>
    <property type="match status" value="2"/>
</dbReference>
<name>A0A5E6P2K2_PSEFL</name>
<evidence type="ECO:0000313" key="11">
    <source>
        <dbReference type="EMBL" id="VVM37463.1"/>
    </source>
</evidence>
<keyword evidence="7 9" id="KW-1133">Transmembrane helix</keyword>
<comment type="similarity">
    <text evidence="2">Belongs to the major facilitator superfamily. Metabolite:H+ Symporter (MHS) family (TC 2.A.1.6) family.</text>
</comment>
<dbReference type="InterPro" id="IPR011701">
    <property type="entry name" value="MFS"/>
</dbReference>
<proteinExistence type="inferred from homology"/>
<feature type="transmembrane region" description="Helical" evidence="9">
    <location>
        <begin position="99"/>
        <end position="120"/>
    </location>
</feature>
<dbReference type="InterPro" id="IPR020846">
    <property type="entry name" value="MFS_dom"/>
</dbReference>
<evidence type="ECO:0000259" key="10">
    <source>
        <dbReference type="PROSITE" id="PS50850"/>
    </source>
</evidence>
<accession>A0A5E6P2K2</accession>
<keyword evidence="4" id="KW-1003">Cell membrane</keyword>
<evidence type="ECO:0000256" key="5">
    <source>
        <dbReference type="ARBA" id="ARBA00022692"/>
    </source>
</evidence>
<feature type="transmembrane region" description="Helical" evidence="9">
    <location>
        <begin position="309"/>
        <end position="330"/>
    </location>
</feature>
<reference evidence="11 12" key="1">
    <citation type="submission" date="2019-09" db="EMBL/GenBank/DDBJ databases">
        <authorList>
            <person name="Chandra G."/>
            <person name="Truman W A."/>
        </authorList>
    </citation>
    <scope>NUCLEOTIDE SEQUENCE [LARGE SCALE GENOMIC DNA]</scope>
    <source>
        <strain evidence="11">PS659</strain>
    </source>
</reference>
<dbReference type="InterPro" id="IPR005829">
    <property type="entry name" value="Sugar_transporter_CS"/>
</dbReference>
<feature type="transmembrane region" description="Helical" evidence="9">
    <location>
        <begin position="244"/>
        <end position="263"/>
    </location>
</feature>
<comment type="subcellular location">
    <subcellularLocation>
        <location evidence="1">Cell membrane</location>
        <topology evidence="1">Multi-pass membrane protein</topology>
    </subcellularLocation>
</comment>
<dbReference type="PROSITE" id="PS00216">
    <property type="entry name" value="SUGAR_TRANSPORT_1"/>
    <property type="match status" value="1"/>
</dbReference>
<dbReference type="InterPro" id="IPR051084">
    <property type="entry name" value="H+-coupled_symporters"/>
</dbReference>
<dbReference type="InterPro" id="IPR036259">
    <property type="entry name" value="MFS_trans_sf"/>
</dbReference>
<evidence type="ECO:0000313" key="12">
    <source>
        <dbReference type="Proteomes" id="UP000326729"/>
    </source>
</evidence>
<organism evidence="11 12">
    <name type="scientific">Pseudomonas fluorescens</name>
    <dbReference type="NCBI Taxonomy" id="294"/>
    <lineage>
        <taxon>Bacteria</taxon>
        <taxon>Pseudomonadati</taxon>
        <taxon>Pseudomonadota</taxon>
        <taxon>Gammaproteobacteria</taxon>
        <taxon>Pseudomonadales</taxon>
        <taxon>Pseudomonadaceae</taxon>
        <taxon>Pseudomonas</taxon>
    </lineage>
</organism>
<dbReference type="Pfam" id="PF07690">
    <property type="entry name" value="MFS_1"/>
    <property type="match status" value="1"/>
</dbReference>
<feature type="transmembrane region" description="Helical" evidence="9">
    <location>
        <begin position="36"/>
        <end position="54"/>
    </location>
</feature>
<evidence type="ECO:0000256" key="3">
    <source>
        <dbReference type="ARBA" id="ARBA00022448"/>
    </source>
</evidence>
<keyword evidence="6" id="KW-0769">Symport</keyword>
<feature type="transmembrane region" description="Helical" evidence="9">
    <location>
        <begin position="376"/>
        <end position="397"/>
    </location>
</feature>
<evidence type="ECO:0000256" key="7">
    <source>
        <dbReference type="ARBA" id="ARBA00022989"/>
    </source>
</evidence>
<feature type="domain" description="Major facilitator superfamily (MFS) profile" evidence="10">
    <location>
        <begin position="24"/>
        <end position="431"/>
    </location>
</feature>
<dbReference type="OrthoDB" id="3690818at2"/>
<dbReference type="AlphaFoldDB" id="A0A5E6P2K2"/>
<dbReference type="Proteomes" id="UP000326729">
    <property type="component" value="Unassembled WGS sequence"/>
</dbReference>
<keyword evidence="5 9" id="KW-0812">Transmembrane</keyword>
<dbReference type="PANTHER" id="PTHR43528">
    <property type="entry name" value="ALPHA-KETOGLUTARATE PERMEASE"/>
    <property type="match status" value="1"/>
</dbReference>
<feature type="transmembrane region" description="Helical" evidence="9">
    <location>
        <begin position="196"/>
        <end position="215"/>
    </location>
</feature>
<keyword evidence="8 9" id="KW-0472">Membrane</keyword>
<evidence type="ECO:0000256" key="1">
    <source>
        <dbReference type="ARBA" id="ARBA00004651"/>
    </source>
</evidence>
<dbReference type="EMBL" id="CABVGY010000001">
    <property type="protein sequence ID" value="VVM37463.1"/>
    <property type="molecule type" value="Genomic_DNA"/>
</dbReference>
<dbReference type="RefSeq" id="WP_150714301.1">
    <property type="nucleotide sequence ID" value="NZ_CABVGY010000001.1"/>
</dbReference>
<evidence type="ECO:0000256" key="2">
    <source>
        <dbReference type="ARBA" id="ARBA00008240"/>
    </source>
</evidence>
<feature type="transmembrane region" description="Helical" evidence="9">
    <location>
        <begin position="336"/>
        <end position="355"/>
    </location>
</feature>
<evidence type="ECO:0000256" key="8">
    <source>
        <dbReference type="ARBA" id="ARBA00023136"/>
    </source>
</evidence>
<protein>
    <submittedName>
        <fullName evidence="11">Proline/betaine transporter</fullName>
    </submittedName>
</protein>
<feature type="transmembrane region" description="Helical" evidence="9">
    <location>
        <begin position="60"/>
        <end position="87"/>
    </location>
</feature>
<dbReference type="GO" id="GO:0015293">
    <property type="term" value="F:symporter activity"/>
    <property type="evidence" value="ECO:0007669"/>
    <property type="project" value="UniProtKB-KW"/>
</dbReference>
<dbReference type="FunFam" id="1.20.1250.20:FF:000001">
    <property type="entry name" value="Dicarboxylate MFS transporter"/>
    <property type="match status" value="1"/>
</dbReference>
<evidence type="ECO:0000256" key="6">
    <source>
        <dbReference type="ARBA" id="ARBA00022847"/>
    </source>
</evidence>
<gene>
    <name evidence="11" type="primary">proP_2</name>
    <name evidence="11" type="ORF">PS659_00105</name>
</gene>
<evidence type="ECO:0000256" key="9">
    <source>
        <dbReference type="SAM" id="Phobius"/>
    </source>
</evidence>
<evidence type="ECO:0000256" key="4">
    <source>
        <dbReference type="ARBA" id="ARBA00022475"/>
    </source>
</evidence>
<sequence>MYSRIESVAPACATSSQPVPLWKAASAALVGNTLEWYDMALYAYFAFIISKLFFPTDSATLSLLITFGTFGVSFLVRPLGALVLGAYADRAGRKKSLTVSISLMLTGTLIIACIPTYGAIGLLAPIGIFVARLLQGFSAGGEFGSSTAYLIEHAAPERRGFVASLQFASQGLGTVLASLFGYVLTTSLSPEEMLNWGWRLPFLFGLLIGPVGIYIRRNCEESPAFVNSETSQAPVRQLFQTQKLLVLIAMGALVVSTASNFLIQYMPSYAAKDLGLPQSSGFMATLIGGLILTFVTPLVGLLSDRIGRIRIMAVSAAFYLCVAYPAFAWLNTSPTLLSLMLVVSLMALIKAVYFAPLPALMSEIFPVQTRATGMSLSYNIGVTFFGGFAPFIAASLISLTGSNAAPSYYLMFAAVISLCALLGARLKLKLA</sequence>
<feature type="transmembrane region" description="Helical" evidence="9">
    <location>
        <begin position="283"/>
        <end position="302"/>
    </location>
</feature>
<keyword evidence="3" id="KW-0813">Transport</keyword>
<dbReference type="GO" id="GO:0005886">
    <property type="term" value="C:plasma membrane"/>
    <property type="evidence" value="ECO:0007669"/>
    <property type="project" value="UniProtKB-SubCell"/>
</dbReference>
<dbReference type="SUPFAM" id="SSF103473">
    <property type="entry name" value="MFS general substrate transporter"/>
    <property type="match status" value="1"/>
</dbReference>
<dbReference type="PROSITE" id="PS50850">
    <property type="entry name" value="MFS"/>
    <property type="match status" value="1"/>
</dbReference>
<dbReference type="PANTHER" id="PTHR43528:SF1">
    <property type="entry name" value="ALPHA-KETOGLUTARATE PERMEASE"/>
    <property type="match status" value="1"/>
</dbReference>